<dbReference type="AlphaFoldDB" id="A0A4P7QI30"/>
<accession>A0A4P7QI30</accession>
<dbReference type="KEGG" id="cee:CENDO_10255"/>
<dbReference type="Proteomes" id="UP000296352">
    <property type="component" value="Chromosome"/>
</dbReference>
<reference evidence="2 3" key="1">
    <citation type="submission" date="2019-04" db="EMBL/GenBank/DDBJ databases">
        <title>Corynebacterium endometrii sp. nov., isolated from the uterus of a cow with endometritis.</title>
        <authorList>
            <person name="Ballas P."/>
            <person name="Ruckert C."/>
            <person name="Wagener K."/>
            <person name="Drillich M."/>
            <person name="Kaempfer P."/>
            <person name="Busse H.-J."/>
            <person name="Ehling-Schulz M."/>
        </authorList>
    </citation>
    <scope>NUCLEOTIDE SEQUENCE [LARGE SCALE GENOMIC DNA]</scope>
    <source>
        <strain evidence="2 3">LMM-1653</strain>
    </source>
</reference>
<evidence type="ECO:0000313" key="2">
    <source>
        <dbReference type="EMBL" id="QCB29305.1"/>
    </source>
</evidence>
<evidence type="ECO:0000256" key="1">
    <source>
        <dbReference type="SAM" id="MobiDB-lite"/>
    </source>
</evidence>
<proteinExistence type="predicted"/>
<protein>
    <submittedName>
        <fullName evidence="2">Uncharacterized protein</fullName>
    </submittedName>
</protein>
<sequence length="177" mass="19464" precursor="true">MKRINSNLVVEFRCEKADVAFNNSLVSRSSWLSRRNLAFSAITSSSTRVITHPGGPVEPTGGRCATTHLASGQRPDPRPASKGSPPGCDPLPNERRDPRILTNFPRHVPDFLIYSNGTKPGALQTVGYRYTTLTDTARPIGGNSEELYESALTSNFYCLSNHPVISLFVRAIEICWT</sequence>
<gene>
    <name evidence="2" type="ORF">CENDO_10255</name>
</gene>
<keyword evidence="3" id="KW-1185">Reference proteome</keyword>
<feature type="region of interest" description="Disordered" evidence="1">
    <location>
        <begin position="48"/>
        <end position="100"/>
    </location>
</feature>
<evidence type="ECO:0000313" key="3">
    <source>
        <dbReference type="Proteomes" id="UP000296352"/>
    </source>
</evidence>
<dbReference type="EMBL" id="CP039247">
    <property type="protein sequence ID" value="QCB29305.1"/>
    <property type="molecule type" value="Genomic_DNA"/>
</dbReference>
<organism evidence="2 3">
    <name type="scientific">Corynebacterium endometrii</name>
    <dbReference type="NCBI Taxonomy" id="2488819"/>
    <lineage>
        <taxon>Bacteria</taxon>
        <taxon>Bacillati</taxon>
        <taxon>Actinomycetota</taxon>
        <taxon>Actinomycetes</taxon>
        <taxon>Mycobacteriales</taxon>
        <taxon>Corynebacteriaceae</taxon>
        <taxon>Corynebacterium</taxon>
    </lineage>
</organism>
<name>A0A4P7QI30_9CORY</name>